<proteinExistence type="predicted"/>
<evidence type="ECO:0000256" key="1">
    <source>
        <dbReference type="SAM" id="Phobius"/>
    </source>
</evidence>
<feature type="transmembrane region" description="Helical" evidence="1">
    <location>
        <begin position="296"/>
        <end position="314"/>
    </location>
</feature>
<keyword evidence="1" id="KW-0472">Membrane</keyword>
<feature type="transmembrane region" description="Helical" evidence="1">
    <location>
        <begin position="232"/>
        <end position="251"/>
    </location>
</feature>
<name>A0ABW4AAN5_9ACTN</name>
<keyword evidence="3" id="KW-1185">Reference proteome</keyword>
<keyword evidence="1" id="KW-0812">Transmembrane</keyword>
<sequence>MSAFLVLVVVVGARFLVPLLIPRFPLPAIVAALVLDGIDQSIFQAFGFDPPGYQGYDKAMDVYYLAIAYLATLRNWTSLPAVRVARFLYFYRLIGVVAFELTDWRPLLLIFPNTFEYFFIAYEVYRLFWNPARVAVRSWVLTAAAIWVFVKLPQEWWIHIAQLDFTETVAEVPWFGPACVAGLVLLGLGYWFVVRPRQAPHDWSWHVAADPLPAGAVTVADRNRWVADHGRLWSAGTLEKVTLIGLLWVIYAQVLPGTTATPIQLFAGTTVFVLVNAVISLIVARSARGLEPTGTAFGLRVLLNMGLVTVVWWLLPAADLTGAFFFVLLLSLLTLLDDRYRPIHEMRFPDTHGYLARTDRASS</sequence>
<organism evidence="2 3">
    <name type="scientific">Actinoplanes sichuanensis</name>
    <dbReference type="NCBI Taxonomy" id="512349"/>
    <lineage>
        <taxon>Bacteria</taxon>
        <taxon>Bacillati</taxon>
        <taxon>Actinomycetota</taxon>
        <taxon>Actinomycetes</taxon>
        <taxon>Micromonosporales</taxon>
        <taxon>Micromonosporaceae</taxon>
        <taxon>Actinoplanes</taxon>
    </lineage>
</organism>
<feature type="transmembrane region" description="Helical" evidence="1">
    <location>
        <begin position="320"/>
        <end position="337"/>
    </location>
</feature>
<feature type="transmembrane region" description="Helical" evidence="1">
    <location>
        <begin position="263"/>
        <end position="284"/>
    </location>
</feature>
<comment type="caution">
    <text evidence="2">The sequence shown here is derived from an EMBL/GenBank/DDBJ whole genome shotgun (WGS) entry which is preliminary data.</text>
</comment>
<dbReference type="EMBL" id="JBHTMK010000029">
    <property type="protein sequence ID" value="MFD1367732.1"/>
    <property type="molecule type" value="Genomic_DNA"/>
</dbReference>
<accession>A0ABW4AAN5</accession>
<evidence type="ECO:0000313" key="2">
    <source>
        <dbReference type="EMBL" id="MFD1367732.1"/>
    </source>
</evidence>
<dbReference type="RefSeq" id="WP_317794975.1">
    <property type="nucleotide sequence ID" value="NZ_AP028461.1"/>
</dbReference>
<gene>
    <name evidence="2" type="ORF">ACFQ5G_20455</name>
</gene>
<evidence type="ECO:0000313" key="3">
    <source>
        <dbReference type="Proteomes" id="UP001597183"/>
    </source>
</evidence>
<keyword evidence="1" id="KW-1133">Transmembrane helix</keyword>
<protein>
    <submittedName>
        <fullName evidence="2">Uncharacterized protein</fullName>
    </submittedName>
</protein>
<feature type="transmembrane region" description="Helical" evidence="1">
    <location>
        <begin position="134"/>
        <end position="152"/>
    </location>
</feature>
<reference evidence="3" key="1">
    <citation type="journal article" date="2019" name="Int. J. Syst. Evol. Microbiol.">
        <title>The Global Catalogue of Microorganisms (GCM) 10K type strain sequencing project: providing services to taxonomists for standard genome sequencing and annotation.</title>
        <authorList>
            <consortium name="The Broad Institute Genomics Platform"/>
            <consortium name="The Broad Institute Genome Sequencing Center for Infectious Disease"/>
            <person name="Wu L."/>
            <person name="Ma J."/>
        </authorList>
    </citation>
    <scope>NUCLEOTIDE SEQUENCE [LARGE SCALE GENOMIC DNA]</scope>
    <source>
        <strain evidence="3">CCM 7526</strain>
    </source>
</reference>
<dbReference type="Proteomes" id="UP001597183">
    <property type="component" value="Unassembled WGS sequence"/>
</dbReference>
<feature type="transmembrane region" description="Helical" evidence="1">
    <location>
        <begin position="172"/>
        <end position="193"/>
    </location>
</feature>